<dbReference type="EC" id="2.7.1.121" evidence="8"/>
<dbReference type="SUPFAM" id="SSF55594">
    <property type="entry name" value="HPr-like"/>
    <property type="match status" value="1"/>
</dbReference>
<keyword evidence="11" id="KW-0813">Transport</keyword>
<dbReference type="SUPFAM" id="SSF52009">
    <property type="entry name" value="Phosphohistidine domain"/>
    <property type="match status" value="1"/>
</dbReference>
<evidence type="ECO:0000256" key="18">
    <source>
        <dbReference type="ARBA" id="ARBA00022842"/>
    </source>
</evidence>
<dbReference type="PRINTS" id="PR01736">
    <property type="entry name" value="PHPHTRNFRASE"/>
</dbReference>
<comment type="cofactor">
    <cofactor evidence="3">
        <name>Mg(2+)</name>
        <dbReference type="ChEBI" id="CHEBI:18420"/>
    </cofactor>
</comment>
<keyword evidence="24" id="KW-1185">Reference proteome</keyword>
<evidence type="ECO:0000256" key="16">
    <source>
        <dbReference type="ARBA" id="ARBA00022723"/>
    </source>
</evidence>
<dbReference type="InterPro" id="IPR004701">
    <property type="entry name" value="PTS_EIIA_man-typ"/>
</dbReference>
<keyword evidence="16" id="KW-0479">Metal-binding</keyword>
<evidence type="ECO:0000256" key="13">
    <source>
        <dbReference type="ARBA" id="ARBA00022597"/>
    </source>
</evidence>
<evidence type="ECO:0000256" key="17">
    <source>
        <dbReference type="ARBA" id="ARBA00022777"/>
    </source>
</evidence>
<dbReference type="Gene3D" id="3.40.50.510">
    <property type="entry name" value="Phosphotransferase system, mannose-type IIA component"/>
    <property type="match status" value="1"/>
</dbReference>
<dbReference type="InterPro" id="IPR035895">
    <property type="entry name" value="HPr-like_sf"/>
</dbReference>
<evidence type="ECO:0000256" key="8">
    <source>
        <dbReference type="ARBA" id="ARBA00012095"/>
    </source>
</evidence>
<reference evidence="24" key="1">
    <citation type="journal article" date="2019" name="Int. J. Syst. Evol. Microbiol.">
        <title>The Global Catalogue of Microorganisms (GCM) 10K type strain sequencing project: providing services to taxonomists for standard genome sequencing and annotation.</title>
        <authorList>
            <consortium name="The Broad Institute Genomics Platform"/>
            <consortium name="The Broad Institute Genome Sequencing Center for Infectious Disease"/>
            <person name="Wu L."/>
            <person name="Ma J."/>
        </authorList>
    </citation>
    <scope>NUCLEOTIDE SEQUENCE [LARGE SCALE GENOMIC DNA]</scope>
    <source>
        <strain evidence="24">JCM 17906</strain>
    </source>
</reference>
<dbReference type="Gene3D" id="3.30.1340.10">
    <property type="entry name" value="HPr-like"/>
    <property type="match status" value="1"/>
</dbReference>
<keyword evidence="13" id="KW-0762">Sugar transport</keyword>
<name>A0ABP8S3Q5_9PSEU</name>
<feature type="region of interest" description="Disordered" evidence="20">
    <location>
        <begin position="423"/>
        <end position="459"/>
    </location>
</feature>
<comment type="function">
    <text evidence="4">Component of the dihydroxyacetone kinase complex, which is responsible for the phosphoenolpyruvate (PEP)-dependent phosphorylation of dihydroxyacetone. DhaM serves as the phosphoryl donor. Is phosphorylated by phosphoenolpyruvate in an EI- and HPr-dependent reaction, and a phosphorelay system on histidine residues finally leads to phosphoryl transfer to DhaL and dihydroxyacetone.</text>
</comment>
<dbReference type="Gene3D" id="3.50.30.10">
    <property type="entry name" value="Phosphohistidine domain"/>
    <property type="match status" value="1"/>
</dbReference>
<feature type="domain" description="HPr" evidence="22">
    <location>
        <begin position="175"/>
        <end position="265"/>
    </location>
</feature>
<keyword evidence="12" id="KW-0963">Cytoplasm</keyword>
<dbReference type="NCBIfam" id="TIGR01417">
    <property type="entry name" value="PTS_I_fam"/>
    <property type="match status" value="1"/>
</dbReference>
<evidence type="ECO:0000256" key="5">
    <source>
        <dbReference type="ARBA" id="ARBA00003681"/>
    </source>
</evidence>
<accession>A0ABP8S3Q5</accession>
<feature type="domain" description="PTS EIIA type-4" evidence="21">
    <location>
        <begin position="5"/>
        <end position="143"/>
    </location>
</feature>
<evidence type="ECO:0000259" key="21">
    <source>
        <dbReference type="PROSITE" id="PS51096"/>
    </source>
</evidence>
<protein>
    <recommendedName>
        <fullName evidence="10">Phosphocarrier protein HPr</fullName>
        <ecNumber evidence="8">2.7.1.121</ecNumber>
        <ecNumber evidence="9">2.7.3.9</ecNumber>
    </recommendedName>
</protein>
<dbReference type="Pfam" id="PF00391">
    <property type="entry name" value="PEP-utilizers"/>
    <property type="match status" value="1"/>
</dbReference>
<evidence type="ECO:0000313" key="23">
    <source>
        <dbReference type="EMBL" id="GAA4560881.1"/>
    </source>
</evidence>
<dbReference type="InterPro" id="IPR000032">
    <property type="entry name" value="HPr-like"/>
</dbReference>
<dbReference type="CDD" id="cd00367">
    <property type="entry name" value="PTS-HPr_like"/>
    <property type="match status" value="1"/>
</dbReference>
<comment type="subcellular location">
    <subcellularLocation>
        <location evidence="6">Cytoplasm</location>
    </subcellularLocation>
</comment>
<proteinExistence type="inferred from homology"/>
<dbReference type="Pfam" id="PF03610">
    <property type="entry name" value="EIIA-man"/>
    <property type="match status" value="1"/>
</dbReference>
<dbReference type="InterPro" id="IPR008731">
    <property type="entry name" value="PTS_EIN"/>
</dbReference>
<dbReference type="InterPro" id="IPR012844">
    <property type="entry name" value="DhaM_N"/>
</dbReference>
<evidence type="ECO:0000256" key="12">
    <source>
        <dbReference type="ARBA" id="ARBA00022490"/>
    </source>
</evidence>
<comment type="similarity">
    <text evidence="7">Belongs to the PEP-utilizing enzyme family.</text>
</comment>
<dbReference type="EMBL" id="BAABGT010000123">
    <property type="protein sequence ID" value="GAA4560881.1"/>
    <property type="molecule type" value="Genomic_DNA"/>
</dbReference>
<keyword evidence="17" id="KW-0418">Kinase</keyword>
<comment type="function">
    <text evidence="5">General (non sugar-specific) component of the phosphoenolpyruvate-dependent sugar phosphotransferase system (sugar PTS). This major carbohydrate active-transport system catalyzes the phosphorylation of incoming sugar substrates concomitantly with their translocation across the cell membrane. The phosphoryl group from phosphoenolpyruvate (PEP) is transferred to the phosphoryl carrier protein HPr by enzyme I. Phospho-HPr then transfers it to the PTS EIIA domain.</text>
</comment>
<evidence type="ECO:0000256" key="10">
    <source>
        <dbReference type="ARBA" id="ARBA00020422"/>
    </source>
</evidence>
<comment type="catalytic activity">
    <reaction evidence="2">
        <text>dihydroxyacetone + phosphoenolpyruvate = dihydroxyacetone phosphate + pyruvate</text>
        <dbReference type="Rhea" id="RHEA:18381"/>
        <dbReference type="ChEBI" id="CHEBI:15361"/>
        <dbReference type="ChEBI" id="CHEBI:16016"/>
        <dbReference type="ChEBI" id="CHEBI:57642"/>
        <dbReference type="ChEBI" id="CHEBI:58702"/>
        <dbReference type="EC" id="2.7.1.121"/>
    </reaction>
</comment>
<keyword evidence="18" id="KW-0460">Magnesium</keyword>
<comment type="caution">
    <text evidence="23">The sequence shown here is derived from an EMBL/GenBank/DDBJ whole genome shotgun (WGS) entry which is preliminary data.</text>
</comment>
<evidence type="ECO:0000256" key="7">
    <source>
        <dbReference type="ARBA" id="ARBA00007837"/>
    </source>
</evidence>
<evidence type="ECO:0000259" key="22">
    <source>
        <dbReference type="PROSITE" id="PS51350"/>
    </source>
</evidence>
<dbReference type="Proteomes" id="UP001501598">
    <property type="component" value="Unassembled WGS sequence"/>
</dbReference>
<dbReference type="InterPro" id="IPR040442">
    <property type="entry name" value="Pyrv_kinase-like_dom_sf"/>
</dbReference>
<dbReference type="Gene3D" id="1.10.274.10">
    <property type="entry name" value="PtsI, HPr-binding domain"/>
    <property type="match status" value="1"/>
</dbReference>
<dbReference type="PROSITE" id="PS00369">
    <property type="entry name" value="PTS_HPR_HIS"/>
    <property type="match status" value="1"/>
</dbReference>
<dbReference type="InterPro" id="IPR006318">
    <property type="entry name" value="PTS_EI-like"/>
</dbReference>
<gene>
    <name evidence="23" type="primary">ptsP_2</name>
    <name evidence="23" type="ORF">GCM10023175_71810</name>
</gene>
<dbReference type="InterPro" id="IPR000121">
    <property type="entry name" value="PEP_util_C"/>
</dbReference>
<dbReference type="PROSITE" id="PS51096">
    <property type="entry name" value="PTS_EIIA_TYPE_4"/>
    <property type="match status" value="1"/>
</dbReference>
<keyword evidence="15" id="KW-0598">Phosphotransferase system</keyword>
<feature type="compositionally biased region" description="Basic and acidic residues" evidence="20">
    <location>
        <begin position="154"/>
        <end position="166"/>
    </location>
</feature>
<dbReference type="Pfam" id="PF05524">
    <property type="entry name" value="PEP-utilisers_N"/>
    <property type="match status" value="1"/>
</dbReference>
<dbReference type="InterPro" id="IPR036637">
    <property type="entry name" value="Phosphohistidine_dom_sf"/>
</dbReference>
<dbReference type="InterPro" id="IPR036618">
    <property type="entry name" value="PtsI_HPr-bd_sf"/>
</dbReference>
<evidence type="ECO:0000313" key="24">
    <source>
        <dbReference type="Proteomes" id="UP001501598"/>
    </source>
</evidence>
<feature type="compositionally biased region" description="Low complexity" evidence="20">
    <location>
        <begin position="131"/>
        <end position="151"/>
    </location>
</feature>
<dbReference type="Pfam" id="PF00381">
    <property type="entry name" value="PTS-HPr"/>
    <property type="match status" value="1"/>
</dbReference>
<evidence type="ECO:0000256" key="9">
    <source>
        <dbReference type="ARBA" id="ARBA00012232"/>
    </source>
</evidence>
<dbReference type="NCBIfam" id="TIGR02364">
    <property type="entry name" value="dha_pts"/>
    <property type="match status" value="1"/>
</dbReference>
<dbReference type="InterPro" id="IPR008279">
    <property type="entry name" value="PEP-util_enz_mobile_dom"/>
</dbReference>
<sequence length="853" mass="87006">MSDGVVGVVVVSHSRALGEAAAGLAREMVPGDEVRIEVAAGLDEHTLGTDATAIAEALTRADSGAGVVVLMDLGSAVLSAELALEFVDDPSGVLLCSAPLVEGLVAAVVAAAGGADRATVAAEAEQGAAAKRAQLGEAPPAAVPPTEASSAADDDQRLGTEDRTERGGALPDDDQEVGRFVVTPPHGLHARPAALLARTAAGFDAAVDLLDLTNGRGPVTAASLTRVASLGAGVGHEVEVRARGAQAREAVAALLDLARRGFGEAPSGDPLVGSTTVAERPPPAPTVDHGPVGGAPGIAIGRARILRAVALVVPDVPAGSVAEEHRLLDEALATAQASISATRDATPGPEAAIFDAHLAILADPALLDPARAAIAAGRSAAVGWSTAVDRAAAELASLSSDYLRARAADVRAVGDDVLRALLTHPGSAPGPTVDAPRTTGDADVRHARQDRGTRASEVGDSRGVWVAEELTPAEAATIDAAGVVVAGGSPTSHAAIILRARGIPAVVGAGEAVLGVAENTVVALDGETGELSIDPDPATLDRFRRRRTATAEREDRARSRLHEPAITPDGVRVLVGVNLGAEPDPAPGADLAGLVRTEFLFLDRAQAPDVDEQVAAYRAVADALGNRRIVLRTLDVGGDKPLPYLPRPAEQNPFLGVRGLRLALRTPGLLDEQLRAIVRTARDTPVSVMFPMVTVPAELHAAREALAAAQRAEGPAELEVGIMIEVPAAALTADRFAPDVDFFSIGTNDLTQYVTAVERGNPQLSALADPLHPAVLELIARVAGTGVPTAVCGELAADPRATGLLVGLGVRELSVSPPAVARVKQAVRESRGLPPNLWTTPDAEAVRALLPDA</sequence>
<evidence type="ECO:0000256" key="15">
    <source>
        <dbReference type="ARBA" id="ARBA00022683"/>
    </source>
</evidence>
<dbReference type="PANTHER" id="PTHR46244:SF6">
    <property type="entry name" value="PHOSPHOENOLPYRUVATE-PROTEIN PHOSPHOTRANSFERASE"/>
    <property type="match status" value="1"/>
</dbReference>
<dbReference type="InterPro" id="IPR015813">
    <property type="entry name" value="Pyrv/PenolPyrv_kinase-like_dom"/>
</dbReference>
<keyword evidence="14" id="KW-0808">Transferase</keyword>
<dbReference type="NCBIfam" id="TIGR01003">
    <property type="entry name" value="PTS_HPr_family"/>
    <property type="match status" value="1"/>
</dbReference>
<dbReference type="Gene3D" id="3.20.20.60">
    <property type="entry name" value="Phosphoenolpyruvate-binding domains"/>
    <property type="match status" value="1"/>
</dbReference>
<dbReference type="PROSITE" id="PS51350">
    <property type="entry name" value="PTS_HPR_DOM"/>
    <property type="match status" value="1"/>
</dbReference>
<dbReference type="InterPro" id="IPR001020">
    <property type="entry name" value="PTS_HPr_His_P_site"/>
</dbReference>
<dbReference type="RefSeq" id="WP_345428815.1">
    <property type="nucleotide sequence ID" value="NZ_BAABGT010000123.1"/>
</dbReference>
<evidence type="ECO:0000256" key="14">
    <source>
        <dbReference type="ARBA" id="ARBA00022679"/>
    </source>
</evidence>
<evidence type="ECO:0000256" key="6">
    <source>
        <dbReference type="ARBA" id="ARBA00004496"/>
    </source>
</evidence>
<dbReference type="PANTHER" id="PTHR46244">
    <property type="entry name" value="PHOSPHOENOLPYRUVATE-PROTEIN PHOSPHOTRANSFERASE"/>
    <property type="match status" value="1"/>
</dbReference>
<evidence type="ECO:0000256" key="4">
    <source>
        <dbReference type="ARBA" id="ARBA00002788"/>
    </source>
</evidence>
<dbReference type="SUPFAM" id="SSF51621">
    <property type="entry name" value="Phosphoenolpyruvate/pyruvate domain"/>
    <property type="match status" value="1"/>
</dbReference>
<evidence type="ECO:0000256" key="1">
    <source>
        <dbReference type="ARBA" id="ARBA00000683"/>
    </source>
</evidence>
<feature type="compositionally biased region" description="Basic and acidic residues" evidence="20">
    <location>
        <begin position="440"/>
        <end position="459"/>
    </location>
</feature>
<dbReference type="Pfam" id="PF02896">
    <property type="entry name" value="PEP-utilizers_C"/>
    <property type="match status" value="1"/>
</dbReference>
<dbReference type="InterPro" id="IPR050499">
    <property type="entry name" value="PEP-utilizing_PTS_enzyme"/>
</dbReference>
<evidence type="ECO:0000256" key="2">
    <source>
        <dbReference type="ARBA" id="ARBA00001113"/>
    </source>
</evidence>
<comment type="subunit">
    <text evidence="19">Homodimer. The dihydroxyacetone kinase complex is composed of a homodimer of DhaM, a homodimer of DhaK and the subunit DhaL.</text>
</comment>
<dbReference type="SUPFAM" id="SSF47831">
    <property type="entry name" value="Enzyme I of the PEP:sugar phosphotransferase system HPr-binding (sub)domain"/>
    <property type="match status" value="1"/>
</dbReference>
<dbReference type="EC" id="2.7.3.9" evidence="9"/>
<evidence type="ECO:0000256" key="20">
    <source>
        <dbReference type="SAM" id="MobiDB-lite"/>
    </source>
</evidence>
<dbReference type="InterPro" id="IPR036662">
    <property type="entry name" value="PTS_EIIA_man-typ_sf"/>
</dbReference>
<feature type="region of interest" description="Disordered" evidence="20">
    <location>
        <begin position="131"/>
        <end position="178"/>
    </location>
</feature>
<dbReference type="SUPFAM" id="SSF53062">
    <property type="entry name" value="PTS system fructose IIA component-like"/>
    <property type="match status" value="1"/>
</dbReference>
<evidence type="ECO:0000256" key="11">
    <source>
        <dbReference type="ARBA" id="ARBA00022448"/>
    </source>
</evidence>
<comment type="catalytic activity">
    <reaction evidence="1">
        <text>L-histidyl-[protein] + phosphoenolpyruvate = N(pros)-phospho-L-histidyl-[protein] + pyruvate</text>
        <dbReference type="Rhea" id="RHEA:23880"/>
        <dbReference type="Rhea" id="RHEA-COMP:9745"/>
        <dbReference type="Rhea" id="RHEA-COMP:9746"/>
        <dbReference type="ChEBI" id="CHEBI:15361"/>
        <dbReference type="ChEBI" id="CHEBI:29979"/>
        <dbReference type="ChEBI" id="CHEBI:58702"/>
        <dbReference type="ChEBI" id="CHEBI:64837"/>
        <dbReference type="EC" id="2.7.3.9"/>
    </reaction>
</comment>
<dbReference type="PRINTS" id="PR00107">
    <property type="entry name" value="PHOSPHOCPHPR"/>
</dbReference>
<evidence type="ECO:0000256" key="19">
    <source>
        <dbReference type="ARBA" id="ARBA00046577"/>
    </source>
</evidence>
<evidence type="ECO:0000256" key="3">
    <source>
        <dbReference type="ARBA" id="ARBA00001946"/>
    </source>
</evidence>
<organism evidence="23 24">
    <name type="scientific">Pseudonocardia xishanensis</name>
    <dbReference type="NCBI Taxonomy" id="630995"/>
    <lineage>
        <taxon>Bacteria</taxon>
        <taxon>Bacillati</taxon>
        <taxon>Actinomycetota</taxon>
        <taxon>Actinomycetes</taxon>
        <taxon>Pseudonocardiales</taxon>
        <taxon>Pseudonocardiaceae</taxon>
        <taxon>Pseudonocardia</taxon>
    </lineage>
</organism>